<feature type="domain" description="Methyltransferase" evidence="2">
    <location>
        <begin position="45"/>
        <end position="128"/>
    </location>
</feature>
<dbReference type="AlphaFoldDB" id="A0A1M6ZZN2"/>
<dbReference type="InterPro" id="IPR041698">
    <property type="entry name" value="Methyltransf_25"/>
</dbReference>
<dbReference type="GO" id="GO:0008168">
    <property type="term" value="F:methyltransferase activity"/>
    <property type="evidence" value="ECO:0007669"/>
    <property type="project" value="UniProtKB-KW"/>
</dbReference>
<name>A0A1M6ZZN2_9RHOB</name>
<evidence type="ECO:0000313" key="3">
    <source>
        <dbReference type="EMBL" id="SHL35880.1"/>
    </source>
</evidence>
<dbReference type="SUPFAM" id="SSF53335">
    <property type="entry name" value="S-adenosyl-L-methionine-dependent methyltransferases"/>
    <property type="match status" value="1"/>
</dbReference>
<dbReference type="Pfam" id="PF13649">
    <property type="entry name" value="Methyltransf_25"/>
    <property type="match status" value="1"/>
</dbReference>
<evidence type="ECO:0000256" key="1">
    <source>
        <dbReference type="ARBA" id="ARBA00022679"/>
    </source>
</evidence>
<dbReference type="GO" id="GO:0032259">
    <property type="term" value="P:methylation"/>
    <property type="evidence" value="ECO:0007669"/>
    <property type="project" value="UniProtKB-KW"/>
</dbReference>
<keyword evidence="4" id="KW-1185">Reference proteome</keyword>
<protein>
    <submittedName>
        <fullName evidence="3">Methyltransferase domain-containing protein</fullName>
    </submittedName>
</protein>
<reference evidence="3 4" key="1">
    <citation type="submission" date="2016-11" db="EMBL/GenBank/DDBJ databases">
        <authorList>
            <person name="Varghese N."/>
            <person name="Submissions S."/>
        </authorList>
    </citation>
    <scope>NUCLEOTIDE SEQUENCE [LARGE SCALE GENOMIC DNA]</scope>
    <source>
        <strain evidence="3 4">DSM 28249</strain>
    </source>
</reference>
<dbReference type="Gene3D" id="3.40.50.150">
    <property type="entry name" value="Vaccinia Virus protein VP39"/>
    <property type="match status" value="1"/>
</dbReference>
<dbReference type="EMBL" id="FRCB01000001">
    <property type="protein sequence ID" value="SHL35880.1"/>
    <property type="molecule type" value="Genomic_DNA"/>
</dbReference>
<evidence type="ECO:0000259" key="2">
    <source>
        <dbReference type="Pfam" id="PF13649"/>
    </source>
</evidence>
<dbReference type="CDD" id="cd02440">
    <property type="entry name" value="AdoMet_MTases"/>
    <property type="match status" value="1"/>
</dbReference>
<accession>A0A1M6ZZN2</accession>
<evidence type="ECO:0000313" key="4">
    <source>
        <dbReference type="Proteomes" id="UP000322545"/>
    </source>
</evidence>
<organism evidence="3 4">
    <name type="scientific">Roseovarius litoreus</name>
    <dbReference type="NCBI Taxonomy" id="1155722"/>
    <lineage>
        <taxon>Bacteria</taxon>
        <taxon>Pseudomonadati</taxon>
        <taxon>Pseudomonadota</taxon>
        <taxon>Alphaproteobacteria</taxon>
        <taxon>Rhodobacterales</taxon>
        <taxon>Roseobacteraceae</taxon>
        <taxon>Roseovarius</taxon>
    </lineage>
</organism>
<proteinExistence type="predicted"/>
<keyword evidence="1 3" id="KW-0808">Transferase</keyword>
<dbReference type="RefSeq" id="WP_149777837.1">
    <property type="nucleotide sequence ID" value="NZ_FRCB01000001.1"/>
</dbReference>
<dbReference type="Proteomes" id="UP000322545">
    <property type="component" value="Unassembled WGS sequence"/>
</dbReference>
<dbReference type="InterPro" id="IPR029063">
    <property type="entry name" value="SAM-dependent_MTases_sf"/>
</dbReference>
<dbReference type="PANTHER" id="PTHR43861">
    <property type="entry name" value="TRANS-ACONITATE 2-METHYLTRANSFERASE-RELATED"/>
    <property type="match status" value="1"/>
</dbReference>
<sequence>MTLDARSYLENSNVYSFFQWCVGAGNLRREFRDSLIRPYPGMRMLDVGCGPADILRYLPDSMHYVGVDGSEKYIARAREAHGDRGEFIHLQFESTGSPEQLNVEPFDLVASMGVLHHLDDHQAIEMLKWSKSMFSKDARFVSFDGCYVDGQSPIARYMLSKDRGEYVRTKEQYLEIASKVFSNVKATVAPNRLRFPYTHLFLECS</sequence>
<keyword evidence="3" id="KW-0489">Methyltransferase</keyword>
<gene>
    <name evidence="3" type="ORF">SAMN05443432_101241</name>
</gene>